<evidence type="ECO:0000256" key="7">
    <source>
        <dbReference type="RuleBase" id="RU361236"/>
    </source>
</evidence>
<dbReference type="SUPFAM" id="SSF48619">
    <property type="entry name" value="Phospholipase A2, PLA2"/>
    <property type="match status" value="2"/>
</dbReference>
<evidence type="ECO:0000256" key="2">
    <source>
        <dbReference type="ARBA" id="ARBA00022525"/>
    </source>
</evidence>
<feature type="active site" evidence="4">
    <location>
        <position position="85"/>
    </location>
</feature>
<keyword evidence="2 7" id="KW-0964">Secreted</keyword>
<feature type="active site" evidence="4">
    <location>
        <position position="126"/>
    </location>
</feature>
<feature type="disulfide bond" evidence="5">
    <location>
        <begin position="95"/>
        <end position="118"/>
    </location>
</feature>
<protein>
    <recommendedName>
        <fullName evidence="9">Phospholipase A2-like central domain-containing protein</fullName>
    </recommendedName>
</protein>
<proteinExistence type="inferred from homology"/>
<feature type="domain" description="Phospholipase A2-like central" evidence="9">
    <location>
        <begin position="40"/>
        <end position="151"/>
    </location>
</feature>
<dbReference type="InterPro" id="IPR016090">
    <property type="entry name" value="PLA2-like_dom"/>
</dbReference>
<dbReference type="InterPro" id="IPR033113">
    <property type="entry name" value="PLA2_histidine"/>
</dbReference>
<reference evidence="10" key="2">
    <citation type="submission" date="2025-09" db="UniProtKB">
        <authorList>
            <consortium name="Ensembl"/>
        </authorList>
    </citation>
    <scope>IDENTIFICATION</scope>
</reference>
<evidence type="ECO:0000259" key="9">
    <source>
        <dbReference type="SMART" id="SM00085"/>
    </source>
</evidence>
<evidence type="ECO:0000256" key="1">
    <source>
        <dbReference type="ARBA" id="ARBA00004613"/>
    </source>
</evidence>
<dbReference type="Ensembl" id="ENSMALT00000016198.1">
    <property type="protein sequence ID" value="ENSMALP00000015882.1"/>
    <property type="gene ID" value="ENSMALG00000011143.1"/>
</dbReference>
<dbReference type="GO" id="GO:0005576">
    <property type="term" value="C:extracellular region"/>
    <property type="evidence" value="ECO:0007669"/>
    <property type="project" value="UniProtKB-SubCell"/>
</dbReference>
<organism evidence="10 11">
    <name type="scientific">Monopterus albus</name>
    <name type="common">Swamp eel</name>
    <dbReference type="NCBI Taxonomy" id="43700"/>
    <lineage>
        <taxon>Eukaryota</taxon>
        <taxon>Metazoa</taxon>
        <taxon>Chordata</taxon>
        <taxon>Craniata</taxon>
        <taxon>Vertebrata</taxon>
        <taxon>Euteleostomi</taxon>
        <taxon>Actinopterygii</taxon>
        <taxon>Neopterygii</taxon>
        <taxon>Teleostei</taxon>
        <taxon>Neoteleostei</taxon>
        <taxon>Acanthomorphata</taxon>
        <taxon>Anabantaria</taxon>
        <taxon>Synbranchiformes</taxon>
        <taxon>Synbranchidae</taxon>
        <taxon>Monopterus</taxon>
    </lineage>
</organism>
<dbReference type="Pfam" id="PF00068">
    <property type="entry name" value="Phospholip_A2_1"/>
    <property type="match status" value="2"/>
</dbReference>
<evidence type="ECO:0000313" key="10">
    <source>
        <dbReference type="Ensembl" id="ENSMALP00000015882.1"/>
    </source>
</evidence>
<dbReference type="AlphaFoldDB" id="A0A3Q3JND6"/>
<evidence type="ECO:0000313" key="11">
    <source>
        <dbReference type="Proteomes" id="UP000261600"/>
    </source>
</evidence>
<comment type="similarity">
    <text evidence="6">Belongs to the phospholipase A2 family.</text>
</comment>
<sequence length="404" mass="44650">MEKIEFRFVVLAASSGPSLCADCLGLRFTWLHSVFDNFPSLLKFVLKLRCVTGLCPRDLEDYGCVCRYIPAGNPVDSLDSCCQSHRLCYQNAAPCRLQLPPLPNSSTCSAANTSCDWCERRFCECDQAAVDCMSQSSYNWTLRGLAESFCPGTNQTGEFTGGDMGTSSKHHTHVSGLRDMKERAANTSCCTRLRAQGHEHHISQHDLSVYILYVFAFRKYFSELFTHTKCSDGRAGREMPALGEMLHCLTGRCPHEYEMYGWPGRRRAAAGPAGQVRGVRLCCFFHHCCLKQISSRGCRSDRKLSAQVSCEGGKPRCQGVTICDKLQCLCDKTTAECMAAAHFNHSLPTQQCGGPGPACRRPSRPPQPRLSHQSSEESEELPGGNSDTASADTHTLPPHQTDNR</sequence>
<evidence type="ECO:0000256" key="3">
    <source>
        <dbReference type="ARBA" id="ARBA00023157"/>
    </source>
</evidence>
<accession>A0A3Q3JND6</accession>
<feature type="disulfide bond" evidence="5">
    <location>
        <begin position="81"/>
        <end position="132"/>
    </location>
</feature>
<dbReference type="PROSITE" id="PS00118">
    <property type="entry name" value="PA2_HIS"/>
    <property type="match status" value="1"/>
</dbReference>
<name>A0A3Q3JND6_MONAL</name>
<keyword evidence="3 5" id="KW-1015">Disulfide bond</keyword>
<dbReference type="PANTHER" id="PTHR11716">
    <property type="entry name" value="PHOSPHOLIPASE A2 FAMILY MEMBER"/>
    <property type="match status" value="1"/>
</dbReference>
<dbReference type="GO" id="GO:0005509">
    <property type="term" value="F:calcium ion binding"/>
    <property type="evidence" value="ECO:0007669"/>
    <property type="project" value="InterPro"/>
</dbReference>
<dbReference type="GO" id="GO:0016042">
    <property type="term" value="P:lipid catabolic process"/>
    <property type="evidence" value="ECO:0007669"/>
    <property type="project" value="InterPro"/>
</dbReference>
<dbReference type="GO" id="GO:0005543">
    <property type="term" value="F:phospholipid binding"/>
    <property type="evidence" value="ECO:0007669"/>
    <property type="project" value="TreeGrafter"/>
</dbReference>
<feature type="disulfide bond" evidence="5">
    <location>
        <begin position="88"/>
        <end position="125"/>
    </location>
</feature>
<dbReference type="STRING" id="43700.ENSMALP00000015882"/>
<dbReference type="InterPro" id="IPR001211">
    <property type="entry name" value="PLA2"/>
</dbReference>
<dbReference type="PRINTS" id="PR00389">
    <property type="entry name" value="PHPHLIPASEA2"/>
</dbReference>
<evidence type="ECO:0000256" key="5">
    <source>
        <dbReference type="PIRSR" id="PIRSR601211-3"/>
    </source>
</evidence>
<dbReference type="GO" id="GO:0047498">
    <property type="term" value="F:calcium-dependent phospholipase A2 activity"/>
    <property type="evidence" value="ECO:0007669"/>
    <property type="project" value="TreeGrafter"/>
</dbReference>
<evidence type="ECO:0000256" key="4">
    <source>
        <dbReference type="PIRSR" id="PIRSR601211-1"/>
    </source>
</evidence>
<evidence type="ECO:0000256" key="8">
    <source>
        <dbReference type="SAM" id="MobiDB-lite"/>
    </source>
</evidence>
<dbReference type="InterPro" id="IPR036444">
    <property type="entry name" value="PLipase_A2_dom_sf"/>
</dbReference>
<comment type="subcellular location">
    <subcellularLocation>
        <location evidence="1 7">Secreted</location>
    </subcellularLocation>
</comment>
<reference evidence="10" key="1">
    <citation type="submission" date="2025-08" db="UniProtKB">
        <authorList>
            <consortium name="Ensembl"/>
        </authorList>
    </citation>
    <scope>IDENTIFICATION</scope>
</reference>
<feature type="region of interest" description="Disordered" evidence="8">
    <location>
        <begin position="350"/>
        <end position="404"/>
    </location>
</feature>
<dbReference type="SMART" id="SM00085">
    <property type="entry name" value="PA2c"/>
    <property type="match status" value="1"/>
</dbReference>
<dbReference type="GO" id="GO:0050482">
    <property type="term" value="P:arachidonate secretion"/>
    <property type="evidence" value="ECO:0007669"/>
    <property type="project" value="InterPro"/>
</dbReference>
<dbReference type="GO" id="GO:0006644">
    <property type="term" value="P:phospholipid metabolic process"/>
    <property type="evidence" value="ECO:0007669"/>
    <property type="project" value="InterPro"/>
</dbReference>
<dbReference type="Proteomes" id="UP000261600">
    <property type="component" value="Unplaced"/>
</dbReference>
<feature type="disulfide bond" evidence="5">
    <location>
        <begin position="66"/>
        <end position="82"/>
    </location>
</feature>
<evidence type="ECO:0000256" key="6">
    <source>
        <dbReference type="RuleBase" id="RU003654"/>
    </source>
</evidence>
<feature type="disulfide bond" evidence="5">
    <location>
        <begin position="115"/>
        <end position="123"/>
    </location>
</feature>
<keyword evidence="11" id="KW-1185">Reference proteome</keyword>
<dbReference type="PANTHER" id="PTHR11716:SF1">
    <property type="entry name" value="OTOCONIN-90"/>
    <property type="match status" value="1"/>
</dbReference>
<dbReference type="Gene3D" id="1.20.90.10">
    <property type="entry name" value="Phospholipase A2 domain"/>
    <property type="match status" value="2"/>
</dbReference>